<evidence type="ECO:0000313" key="3">
    <source>
        <dbReference type="Proteomes" id="UP001148614"/>
    </source>
</evidence>
<dbReference type="AlphaFoldDB" id="A0A9W8N304"/>
<dbReference type="EMBL" id="JANPWZ010003729">
    <property type="protein sequence ID" value="KAJ3551488.1"/>
    <property type="molecule type" value="Genomic_DNA"/>
</dbReference>
<evidence type="ECO:0000256" key="1">
    <source>
        <dbReference type="SAM" id="MobiDB-lite"/>
    </source>
</evidence>
<feature type="compositionally biased region" description="Basic and acidic residues" evidence="1">
    <location>
        <begin position="65"/>
        <end position="83"/>
    </location>
</feature>
<dbReference type="Proteomes" id="UP001148614">
    <property type="component" value="Unassembled WGS sequence"/>
</dbReference>
<accession>A0A9W8N304</accession>
<evidence type="ECO:0000313" key="2">
    <source>
        <dbReference type="EMBL" id="KAJ3551488.1"/>
    </source>
</evidence>
<gene>
    <name evidence="2" type="ORF">NPX13_g11349</name>
</gene>
<comment type="caution">
    <text evidence="2">The sequence shown here is derived from an EMBL/GenBank/DDBJ whole genome shotgun (WGS) entry which is preliminary data.</text>
</comment>
<proteinExistence type="predicted"/>
<keyword evidence="3" id="KW-1185">Reference proteome</keyword>
<dbReference type="PANTHER" id="PTHR37539:SF1">
    <property type="entry name" value="ER-BOUND OXYGENASE MPAB_MPAB'_RUBBER OXYGENASE CATALYTIC DOMAIN-CONTAINING PROTEIN"/>
    <property type="match status" value="1"/>
</dbReference>
<feature type="region of interest" description="Disordered" evidence="1">
    <location>
        <begin position="55"/>
        <end position="83"/>
    </location>
</feature>
<dbReference type="VEuPathDB" id="FungiDB:F4678DRAFT_428021"/>
<organism evidence="2 3">
    <name type="scientific">Xylaria arbuscula</name>
    <dbReference type="NCBI Taxonomy" id="114810"/>
    <lineage>
        <taxon>Eukaryota</taxon>
        <taxon>Fungi</taxon>
        <taxon>Dikarya</taxon>
        <taxon>Ascomycota</taxon>
        <taxon>Pezizomycotina</taxon>
        <taxon>Sordariomycetes</taxon>
        <taxon>Xylariomycetidae</taxon>
        <taxon>Xylariales</taxon>
        <taxon>Xylariaceae</taxon>
        <taxon>Xylaria</taxon>
    </lineage>
</organism>
<dbReference type="PANTHER" id="PTHR37539">
    <property type="entry name" value="SECRETED PROTEIN-RELATED"/>
    <property type="match status" value="1"/>
</dbReference>
<name>A0A9W8N304_9PEZI</name>
<sequence>MTSTYEHENFTEGTWSRTFGAVRFKWTSRHLTPRQLRPLVYSYDKVATDAVERLHEIANPSDDTSPSKDGDTSEADKTNGEKKPRWDMYELMQEYASQDEVIGKLWDEVNTVPEWVDWEQIERGQKIFFRYGGPAISTLTFLSLLGGMGSARTVETLDRTGGFDVKVVRRRLLETTQHTLNVHRDLKSIKPGGDGFVNSVRFLRKGFAYFTPVSGAASLKWHHSAHHTTTHRRTACL</sequence>
<reference evidence="2" key="1">
    <citation type="submission" date="2022-07" db="EMBL/GenBank/DDBJ databases">
        <title>Genome Sequence of Xylaria arbuscula.</title>
        <authorList>
            <person name="Buettner E."/>
        </authorList>
    </citation>
    <scope>NUCLEOTIDE SEQUENCE</scope>
    <source>
        <strain evidence="2">VT107</strain>
    </source>
</reference>
<dbReference type="InterPro" id="IPR037473">
    <property type="entry name" value="Lcp-like"/>
</dbReference>
<protein>
    <submittedName>
        <fullName evidence="2">Uncharacterized protein</fullName>
    </submittedName>
</protein>